<accession>A0AAN9XXY9</accession>
<organism evidence="7 8">
    <name type="scientific">Parthenolecanium corni</name>
    <dbReference type="NCBI Taxonomy" id="536013"/>
    <lineage>
        <taxon>Eukaryota</taxon>
        <taxon>Metazoa</taxon>
        <taxon>Ecdysozoa</taxon>
        <taxon>Arthropoda</taxon>
        <taxon>Hexapoda</taxon>
        <taxon>Insecta</taxon>
        <taxon>Pterygota</taxon>
        <taxon>Neoptera</taxon>
        <taxon>Paraneoptera</taxon>
        <taxon>Hemiptera</taxon>
        <taxon>Sternorrhyncha</taxon>
        <taxon>Coccoidea</taxon>
        <taxon>Coccidae</taxon>
        <taxon>Parthenolecanium</taxon>
    </lineage>
</organism>
<dbReference type="Gene3D" id="1.20.1250.20">
    <property type="entry name" value="MFS general substrate transporter like domains"/>
    <property type="match status" value="1"/>
</dbReference>
<dbReference type="GO" id="GO:0016020">
    <property type="term" value="C:membrane"/>
    <property type="evidence" value="ECO:0007669"/>
    <property type="project" value="UniProtKB-SubCell"/>
</dbReference>
<feature type="transmembrane region" description="Helical" evidence="6">
    <location>
        <begin position="50"/>
        <end position="70"/>
    </location>
</feature>
<evidence type="ECO:0000256" key="1">
    <source>
        <dbReference type="ARBA" id="ARBA00004370"/>
    </source>
</evidence>
<proteinExistence type="predicted"/>
<evidence type="ECO:0000256" key="3">
    <source>
        <dbReference type="ARBA" id="ARBA00022989"/>
    </source>
</evidence>
<name>A0AAN9XXY9_9HEMI</name>
<sequence length="220" mass="25054">MGDVEGDVGDVEGDEDETRAEDEDEDDYYFNLLRNDLALSMARQALPSSAALIHIIVKDFGFVAFFVYLAEITSPPFRAFFMTFYSFNQVIIHGRLHDAVPRNRVNQMLRNSAMLTVVSFVLAIFIPETPFWLILKDDSEKAEEIFTWIRGGNSDATEFNQMLASSENIASKGIIAYLRSGTFFIGMIFSIFIVICSFNPTVLMEVVLYDFYLTHNEEML</sequence>
<gene>
    <name evidence="7" type="ORF">V9T40_010790</name>
</gene>
<evidence type="ECO:0000256" key="4">
    <source>
        <dbReference type="ARBA" id="ARBA00023136"/>
    </source>
</evidence>
<evidence type="ECO:0000256" key="5">
    <source>
        <dbReference type="SAM" id="MobiDB-lite"/>
    </source>
</evidence>
<keyword evidence="8" id="KW-1185">Reference proteome</keyword>
<dbReference type="SUPFAM" id="SSF103473">
    <property type="entry name" value="MFS general substrate transporter"/>
    <property type="match status" value="1"/>
</dbReference>
<evidence type="ECO:0000256" key="2">
    <source>
        <dbReference type="ARBA" id="ARBA00022692"/>
    </source>
</evidence>
<evidence type="ECO:0000313" key="7">
    <source>
        <dbReference type="EMBL" id="KAK7573599.1"/>
    </source>
</evidence>
<keyword evidence="4 6" id="KW-0472">Membrane</keyword>
<dbReference type="InterPro" id="IPR036259">
    <property type="entry name" value="MFS_trans_sf"/>
</dbReference>
<feature type="region of interest" description="Disordered" evidence="5">
    <location>
        <begin position="1"/>
        <end position="23"/>
    </location>
</feature>
<dbReference type="InterPro" id="IPR050549">
    <property type="entry name" value="MFS_Trehalose_Transporter"/>
</dbReference>
<keyword evidence="3 6" id="KW-1133">Transmembrane helix</keyword>
<dbReference type="Proteomes" id="UP001367676">
    <property type="component" value="Unassembled WGS sequence"/>
</dbReference>
<dbReference type="PANTHER" id="PTHR48021">
    <property type="match status" value="1"/>
</dbReference>
<dbReference type="PANTHER" id="PTHR48021:SF1">
    <property type="entry name" value="GH07001P-RELATED"/>
    <property type="match status" value="1"/>
</dbReference>
<dbReference type="AlphaFoldDB" id="A0AAN9XXY9"/>
<feature type="transmembrane region" description="Helical" evidence="6">
    <location>
        <begin position="108"/>
        <end position="126"/>
    </location>
</feature>
<dbReference type="InterPro" id="IPR005828">
    <property type="entry name" value="MFS_sugar_transport-like"/>
</dbReference>
<dbReference type="GO" id="GO:0022857">
    <property type="term" value="F:transmembrane transporter activity"/>
    <property type="evidence" value="ECO:0007669"/>
    <property type="project" value="InterPro"/>
</dbReference>
<evidence type="ECO:0000313" key="8">
    <source>
        <dbReference type="Proteomes" id="UP001367676"/>
    </source>
</evidence>
<comment type="caution">
    <text evidence="7">The sequence shown here is derived from an EMBL/GenBank/DDBJ whole genome shotgun (WGS) entry which is preliminary data.</text>
</comment>
<protein>
    <submittedName>
        <fullName evidence="7">Uncharacterized protein</fullName>
    </submittedName>
</protein>
<evidence type="ECO:0000256" key="6">
    <source>
        <dbReference type="SAM" id="Phobius"/>
    </source>
</evidence>
<comment type="subcellular location">
    <subcellularLocation>
        <location evidence="1">Membrane</location>
    </subcellularLocation>
</comment>
<feature type="transmembrane region" description="Helical" evidence="6">
    <location>
        <begin position="174"/>
        <end position="195"/>
    </location>
</feature>
<reference evidence="7 8" key="1">
    <citation type="submission" date="2024-03" db="EMBL/GenBank/DDBJ databases">
        <title>Adaptation during the transition from Ophiocordyceps entomopathogen to insect associate is accompanied by gene loss and intensified selection.</title>
        <authorList>
            <person name="Ward C.M."/>
            <person name="Onetto C.A."/>
            <person name="Borneman A.R."/>
        </authorList>
    </citation>
    <scope>NUCLEOTIDE SEQUENCE [LARGE SCALE GENOMIC DNA]</scope>
    <source>
        <strain evidence="7">AWRI1</strain>
        <tissue evidence="7">Single Adult Female</tissue>
    </source>
</reference>
<dbReference type="EMBL" id="JBBCAQ010000037">
    <property type="protein sequence ID" value="KAK7573599.1"/>
    <property type="molecule type" value="Genomic_DNA"/>
</dbReference>
<dbReference type="Pfam" id="PF00083">
    <property type="entry name" value="Sugar_tr"/>
    <property type="match status" value="1"/>
</dbReference>
<keyword evidence="2 6" id="KW-0812">Transmembrane</keyword>